<dbReference type="AlphaFoldDB" id="A0A9P0CXR3"/>
<name>A0A9P0CXR3_9CUCU</name>
<reference evidence="1" key="1">
    <citation type="submission" date="2022-01" db="EMBL/GenBank/DDBJ databases">
        <authorList>
            <person name="King R."/>
        </authorList>
    </citation>
    <scope>NUCLEOTIDE SEQUENCE</scope>
</reference>
<evidence type="ECO:0000313" key="1">
    <source>
        <dbReference type="EMBL" id="CAH1106854.1"/>
    </source>
</evidence>
<gene>
    <name evidence="1" type="ORF">PSYICH_LOCUS7142</name>
</gene>
<organism evidence="1 2">
    <name type="scientific">Psylliodes chrysocephalus</name>
    <dbReference type="NCBI Taxonomy" id="3402493"/>
    <lineage>
        <taxon>Eukaryota</taxon>
        <taxon>Metazoa</taxon>
        <taxon>Ecdysozoa</taxon>
        <taxon>Arthropoda</taxon>
        <taxon>Hexapoda</taxon>
        <taxon>Insecta</taxon>
        <taxon>Pterygota</taxon>
        <taxon>Neoptera</taxon>
        <taxon>Endopterygota</taxon>
        <taxon>Coleoptera</taxon>
        <taxon>Polyphaga</taxon>
        <taxon>Cucujiformia</taxon>
        <taxon>Chrysomeloidea</taxon>
        <taxon>Chrysomelidae</taxon>
        <taxon>Galerucinae</taxon>
        <taxon>Alticini</taxon>
        <taxon>Psylliodes</taxon>
    </lineage>
</organism>
<keyword evidence="2" id="KW-1185">Reference proteome</keyword>
<accession>A0A9P0CXR3</accession>
<dbReference type="OrthoDB" id="61870at2759"/>
<dbReference type="Proteomes" id="UP001153636">
    <property type="component" value="Chromosome 2"/>
</dbReference>
<proteinExistence type="predicted"/>
<protein>
    <submittedName>
        <fullName evidence="1">Uncharacterized protein</fullName>
    </submittedName>
</protein>
<evidence type="ECO:0000313" key="2">
    <source>
        <dbReference type="Proteomes" id="UP001153636"/>
    </source>
</evidence>
<sequence length="133" mass="15668">MDKNIRLYHDKKAVEKISEIPIVDMGIKCFINQWRADQGIFCLIYCKDNEPVSFALFSTMNYDPLGFHTRPKLINYIYTLDKRKCYASRLIAFAKQNWQFTAFCSNEESVKLFTKNSCFNYGKMNGSIMIRYP</sequence>
<dbReference type="EMBL" id="OV651814">
    <property type="protein sequence ID" value="CAH1106854.1"/>
    <property type="molecule type" value="Genomic_DNA"/>
</dbReference>